<comment type="caution">
    <text evidence="2">The sequence shown here is derived from an EMBL/GenBank/DDBJ whole genome shotgun (WGS) entry which is preliminary data.</text>
</comment>
<sequence length="255" mass="28100">MQVSDEPRGGPAGGVGGGDGKVEEVGAIDVRRQKRTFQEGMSGRQDGKHYRFFRQLEALYDNNTSSMSLLLSPEPYVLNAPISSTSSATKFPNYSIIQEATLQTHHHQNMLISESQSISISSEFDTSSSLQLEVESLSTLFWDDASCDRTVPSVRGLLCAFRKPCHHHQKKSRPPKRSSPRLNVTARGRGEADGAAVVVESRGGGERERRVGWRDIGGGGEWRWQREGEARRGEAESSRERLGRDLRFGRGGGGN</sequence>
<keyword evidence="3" id="KW-1185">Reference proteome</keyword>
<organism evidence="2 3">
    <name type="scientific">Stephania cephalantha</name>
    <dbReference type="NCBI Taxonomy" id="152367"/>
    <lineage>
        <taxon>Eukaryota</taxon>
        <taxon>Viridiplantae</taxon>
        <taxon>Streptophyta</taxon>
        <taxon>Embryophyta</taxon>
        <taxon>Tracheophyta</taxon>
        <taxon>Spermatophyta</taxon>
        <taxon>Magnoliopsida</taxon>
        <taxon>Ranunculales</taxon>
        <taxon>Menispermaceae</taxon>
        <taxon>Menispermoideae</taxon>
        <taxon>Cissampelideae</taxon>
        <taxon>Stephania</taxon>
    </lineage>
</organism>
<evidence type="ECO:0000256" key="1">
    <source>
        <dbReference type="SAM" id="MobiDB-lite"/>
    </source>
</evidence>
<protein>
    <submittedName>
        <fullName evidence="2">Uncharacterized protein</fullName>
    </submittedName>
</protein>
<feature type="region of interest" description="Disordered" evidence="1">
    <location>
        <begin position="165"/>
        <end position="255"/>
    </location>
</feature>
<dbReference type="Proteomes" id="UP001419268">
    <property type="component" value="Unassembled WGS sequence"/>
</dbReference>
<dbReference type="EMBL" id="JBBNAG010000008">
    <property type="protein sequence ID" value="KAK9111739.1"/>
    <property type="molecule type" value="Genomic_DNA"/>
</dbReference>
<dbReference type="AlphaFoldDB" id="A0AAP0IAD3"/>
<evidence type="ECO:0000313" key="2">
    <source>
        <dbReference type="EMBL" id="KAK9111739.1"/>
    </source>
</evidence>
<feature type="compositionally biased region" description="Gly residues" evidence="1">
    <location>
        <begin position="10"/>
        <end position="19"/>
    </location>
</feature>
<feature type="region of interest" description="Disordered" evidence="1">
    <location>
        <begin position="1"/>
        <end position="24"/>
    </location>
</feature>
<proteinExistence type="predicted"/>
<feature type="compositionally biased region" description="Basic and acidic residues" evidence="1">
    <location>
        <begin position="223"/>
        <end position="248"/>
    </location>
</feature>
<evidence type="ECO:0000313" key="3">
    <source>
        <dbReference type="Proteomes" id="UP001419268"/>
    </source>
</evidence>
<reference evidence="2 3" key="1">
    <citation type="submission" date="2024-01" db="EMBL/GenBank/DDBJ databases">
        <title>Genome assemblies of Stephania.</title>
        <authorList>
            <person name="Yang L."/>
        </authorList>
    </citation>
    <scope>NUCLEOTIDE SEQUENCE [LARGE SCALE GENOMIC DNA]</scope>
    <source>
        <strain evidence="2">JXDWG</strain>
        <tissue evidence="2">Leaf</tissue>
    </source>
</reference>
<name>A0AAP0IAD3_9MAGN</name>
<feature type="compositionally biased region" description="Basic residues" evidence="1">
    <location>
        <begin position="165"/>
        <end position="179"/>
    </location>
</feature>
<feature type="compositionally biased region" description="Basic and acidic residues" evidence="1">
    <location>
        <begin position="203"/>
        <end position="213"/>
    </location>
</feature>
<accession>A0AAP0IAD3</accession>
<gene>
    <name evidence="2" type="ORF">Scep_019258</name>
</gene>